<name>C0W0W4_9ACTO</name>
<dbReference type="STRING" id="525245.HMPREF0044_0707"/>
<dbReference type="InterPro" id="IPR041225">
    <property type="entry name" value="Cas9_Topo"/>
</dbReference>
<evidence type="ECO:0000256" key="5">
    <source>
        <dbReference type="ARBA" id="ARBA00022801"/>
    </source>
</evidence>
<keyword evidence="8" id="KW-0051">Antiviral defense</keyword>
<dbReference type="NCBIfam" id="TIGR01865">
    <property type="entry name" value="cas_Csn1"/>
    <property type="match status" value="1"/>
</dbReference>
<keyword evidence="6" id="KW-0460">Magnesium</keyword>
<dbReference type="Proteomes" id="UP000010301">
    <property type="component" value="Unassembled WGS sequence"/>
</dbReference>
<evidence type="ECO:0000256" key="3">
    <source>
        <dbReference type="ARBA" id="ARBA00022723"/>
    </source>
</evidence>
<feature type="domain" description="HNH Cas9-type" evidence="14">
    <location>
        <begin position="525"/>
        <end position="686"/>
    </location>
</feature>
<dbReference type="Gene3D" id="3.30.70.3520">
    <property type="match status" value="1"/>
</dbReference>
<comment type="subunit">
    <text evidence="11">Monomer. Binds crRNA and tracrRNA.</text>
</comment>
<organism evidence="15 16">
    <name type="scientific">Gleimia coleocanis DSM 15436</name>
    <dbReference type="NCBI Taxonomy" id="525245"/>
    <lineage>
        <taxon>Bacteria</taxon>
        <taxon>Bacillati</taxon>
        <taxon>Actinomycetota</taxon>
        <taxon>Actinomycetes</taxon>
        <taxon>Actinomycetales</taxon>
        <taxon>Actinomycetaceae</taxon>
        <taxon>Gleimia</taxon>
    </lineage>
</organism>
<dbReference type="AlphaFoldDB" id="C0W0W4"/>
<keyword evidence="5 12" id="KW-0378">Hydrolase</keyword>
<dbReference type="GO" id="GO:0004519">
    <property type="term" value="F:endonuclease activity"/>
    <property type="evidence" value="ECO:0007669"/>
    <property type="project" value="UniProtKB-UniRule"/>
</dbReference>
<keyword evidence="10" id="KW-0464">Manganese</keyword>
<evidence type="ECO:0000256" key="12">
    <source>
        <dbReference type="PROSITE-ProRule" id="PRU01085"/>
    </source>
</evidence>
<accession>C0W0W4</accession>
<feature type="region of interest" description="Disordered" evidence="13">
    <location>
        <begin position="196"/>
        <end position="218"/>
    </location>
</feature>
<evidence type="ECO:0000256" key="4">
    <source>
        <dbReference type="ARBA" id="ARBA00022759"/>
    </source>
</evidence>
<dbReference type="GO" id="GO:0016787">
    <property type="term" value="F:hydrolase activity"/>
    <property type="evidence" value="ECO:0007669"/>
    <property type="project" value="UniProtKB-KW"/>
</dbReference>
<keyword evidence="3" id="KW-0479">Metal-binding</keyword>
<comment type="caution">
    <text evidence="15">The sequence shown here is derived from an EMBL/GenBank/DDBJ whole genome shotgun (WGS) entry which is preliminary data.</text>
</comment>
<proteinExistence type="predicted"/>
<dbReference type="PANTHER" id="PTHR33877:SF2">
    <property type="entry name" value="OS07G0170200 PROTEIN"/>
    <property type="match status" value="1"/>
</dbReference>
<reference evidence="15 16" key="1">
    <citation type="submission" date="2009-01" db="EMBL/GenBank/DDBJ databases">
        <authorList>
            <person name="Qin X."/>
            <person name="Bachman B."/>
            <person name="Battles P."/>
            <person name="Bell A."/>
            <person name="Bess C."/>
            <person name="Bickham C."/>
            <person name="Chaboub L."/>
            <person name="Chen D."/>
            <person name="Coyle M."/>
            <person name="Deiros D.R."/>
            <person name="Dinh H."/>
            <person name="Forbes L."/>
            <person name="Fowler G."/>
            <person name="Francisco L."/>
            <person name="Fu Q."/>
            <person name="Gubbala S."/>
            <person name="Hale W."/>
            <person name="Han Y."/>
            <person name="Hemphill L."/>
            <person name="Highlander S.K."/>
            <person name="Hirani K."/>
            <person name="Hogues M."/>
            <person name="Jackson L."/>
            <person name="Jakkamsetti A."/>
            <person name="Javaid M."/>
            <person name="Jiang H."/>
            <person name="Korchina V."/>
            <person name="Kovar C."/>
            <person name="Lara F."/>
            <person name="Lee S."/>
            <person name="Mata R."/>
            <person name="Mathew T."/>
            <person name="Moen C."/>
            <person name="Morales K."/>
            <person name="Munidasa M."/>
            <person name="Nazareth L."/>
            <person name="Ngo R."/>
            <person name="Nguyen L."/>
            <person name="Okwuonu G."/>
            <person name="Ongeri F."/>
            <person name="Patil S."/>
            <person name="Petrosino J."/>
            <person name="Pham C."/>
            <person name="Pham P."/>
            <person name="Pu L.-L."/>
            <person name="Puazo M."/>
            <person name="Raj R."/>
            <person name="Reid J."/>
            <person name="Rouhana J."/>
            <person name="Saada N."/>
            <person name="Shang Y."/>
            <person name="Simmons D."/>
            <person name="Thornton R."/>
            <person name="Warren J."/>
            <person name="Weissenberger G."/>
            <person name="Zhang J."/>
            <person name="Zhang L."/>
            <person name="Zhou C."/>
            <person name="Zhu D."/>
            <person name="Muzny D."/>
            <person name="Worley K."/>
            <person name="Gibbs R."/>
        </authorList>
    </citation>
    <scope>NUCLEOTIDE SEQUENCE [LARGE SCALE GENOMIC DNA]</scope>
    <source>
        <strain evidence="15 16">DSM 15436</strain>
    </source>
</reference>
<dbReference type="Pfam" id="PF01844">
    <property type="entry name" value="HNH"/>
    <property type="match status" value="1"/>
</dbReference>
<dbReference type="Pfam" id="PF18470">
    <property type="entry name" value="Cas9_a"/>
    <property type="match status" value="1"/>
</dbReference>
<evidence type="ECO:0000256" key="13">
    <source>
        <dbReference type="SAM" id="MobiDB-lite"/>
    </source>
</evidence>
<dbReference type="EMBL" id="ACFG01000030">
    <property type="protein sequence ID" value="EEH63688.1"/>
    <property type="molecule type" value="Genomic_DNA"/>
</dbReference>
<evidence type="ECO:0000256" key="9">
    <source>
        <dbReference type="ARBA" id="ARBA00023125"/>
    </source>
</evidence>
<comment type="cofactor">
    <cofactor evidence="1">
        <name>Mg(2+)</name>
        <dbReference type="ChEBI" id="CHEBI:18420"/>
    </cofactor>
</comment>
<dbReference type="InterPro" id="IPR040619">
    <property type="entry name" value="Cas9_alpha-helical_lobe"/>
</dbReference>
<dbReference type="eggNOG" id="COG3513">
    <property type="taxonomic scope" value="Bacteria"/>
</dbReference>
<dbReference type="InterPro" id="IPR003615">
    <property type="entry name" value="HNH_nuc"/>
</dbReference>
<sequence>MDNKNYRIGIDVGLNSIGFCAVEVDQHDTPLGFLNLSVYRHDAGIDPNGKKTNTTRLAMSGVARRTRRLFRKRKRRLAALDRFIEAQGWTLPDHADYKDPYTPWLVRAELAQTPIRDENDLHEKLAIAVRHIARHRGWRSPWVPVRSLHVEQPPSDQYLALKERVEAKTLLQMPEGATPAEMVVALDLSVDVNLRPKNREKTDTRPENKKPGFLGGKLMQSDNANELRKIAKIQGLDDALLRELIELVFAADSPKGASGELVGYDVLPGQHGKRRAEKAHPAFQRYRIASIVSNLRIRHLGSGADERLDVETQKRVFEYLLNAKPTADITWSDVAEEIGVERNLLMGTATQTADGERASAKPPVDVTNVAFATCKIKPLKEWWLNADYEARCVMVSALSHAEKLTEGTAAEVEVAEFLQNLSDEDNEKLDSFSLPIGRAAYSVDSLERLTKRMIENGEDLFEARVNEFGVSEDWRPPAEPIGARVGNPAVDRVLKAVNRYLMAAEAEWGAPLSVNIEHVREGFISKRQAVEIDRENQKRYQRNQAVRSQIADHINATSGVRGSDVTRYLAIQRQNGECLYCGTAITFVNSEMDHIVPRAGLGSTNTRDNLVATCERCNKSKSNKPFAVWAAECGIPGVSVAEALKRVDFWIADGFASSKEHRELQKGVKDRLKRKVSDPEIDNRSMESVAWMARELAHRVQYYFDEKHTGTKVRVFRGSLTSAARKASGFESRVNFIGGNGKTRLDRRHHAMDAATVAMLRNSVAKTLVLRGNIRASERAIGAAETWKSFRGENVADRQIFESWSENMRVLVEKFNLALYNDEVSIFSSLRLQLGNGKAHDDTITKLQMHKVGDAWSLTEIDRASTPALWCALTRQPDFTWKDGLPANEDRTIIVNGTHYGPLDKVGIFGKAAASLLVRGGSVDIGSAIHHARIYRIAGKKPTYGMVRVFAPDLLRYRNEDLFNVELPPQSVSMRYAEPKVREAIREGKAEYLGWLVVGDELLLDLSSETSGQIAELQQDFPGTTHWTVAGFFSPSRLRLRPVYLAQEGLGEDVSEGSKSIIAGQGWRPAVNKVFGSAMPEVIRRDGLGRKRRFSYSGLPVSWQG</sequence>
<dbReference type="InterPro" id="IPR028629">
    <property type="entry name" value="Cas9"/>
</dbReference>
<evidence type="ECO:0000256" key="7">
    <source>
        <dbReference type="ARBA" id="ARBA00022884"/>
    </source>
</evidence>
<feature type="compositionally biased region" description="Basic and acidic residues" evidence="13">
    <location>
        <begin position="197"/>
        <end position="210"/>
    </location>
</feature>
<dbReference type="Pfam" id="PF18541">
    <property type="entry name" value="RuvC_III"/>
    <property type="match status" value="1"/>
</dbReference>
<dbReference type="InterPro" id="IPR041217">
    <property type="entry name" value="Cas9_C"/>
</dbReference>
<dbReference type="PROSITE" id="PS51749">
    <property type="entry name" value="HNH_CAS9"/>
    <property type="match status" value="1"/>
</dbReference>
<protein>
    <submittedName>
        <fullName evidence="15">HNH endonuclease domain protein</fullName>
    </submittedName>
</protein>
<dbReference type="InterPro" id="IPR002711">
    <property type="entry name" value="HNH"/>
</dbReference>
<evidence type="ECO:0000259" key="14">
    <source>
        <dbReference type="PROSITE" id="PS51749"/>
    </source>
</evidence>
<dbReference type="OrthoDB" id="9802901at2"/>
<dbReference type="InterPro" id="IPR040796">
    <property type="entry name" value="Cas9_b_hairpin"/>
</dbReference>
<evidence type="ECO:0000256" key="6">
    <source>
        <dbReference type="ARBA" id="ARBA00022842"/>
    </source>
</evidence>
<dbReference type="GO" id="GO:0008270">
    <property type="term" value="F:zinc ion binding"/>
    <property type="evidence" value="ECO:0007669"/>
    <property type="project" value="InterPro"/>
</dbReference>
<dbReference type="InterPro" id="IPR036397">
    <property type="entry name" value="RNaseH_sf"/>
</dbReference>
<evidence type="ECO:0000313" key="15">
    <source>
        <dbReference type="EMBL" id="EEH63688.1"/>
    </source>
</evidence>
<dbReference type="Pfam" id="PF18525">
    <property type="entry name" value="Cas9_C"/>
    <property type="match status" value="1"/>
</dbReference>
<keyword evidence="9 12" id="KW-0238">DNA-binding</keyword>
<dbReference type="InterPro" id="IPR041383">
    <property type="entry name" value="RuvC_III"/>
</dbReference>
<dbReference type="InterPro" id="IPR033114">
    <property type="entry name" value="HNH_CAS9"/>
</dbReference>
<dbReference type="Gene3D" id="3.30.420.10">
    <property type="entry name" value="Ribonuclease H-like superfamily/Ribonuclease H"/>
    <property type="match status" value="3"/>
</dbReference>
<evidence type="ECO:0000256" key="11">
    <source>
        <dbReference type="ARBA" id="ARBA00046380"/>
    </source>
</evidence>
<dbReference type="Pfam" id="PF17893">
    <property type="entry name" value="Cas9_b_hairpin"/>
    <property type="match status" value="1"/>
</dbReference>
<keyword evidence="7" id="KW-0694">RNA-binding</keyword>
<gene>
    <name evidence="15" type="ORF">HMPREF0044_0707</name>
</gene>
<evidence type="ECO:0000313" key="16">
    <source>
        <dbReference type="Proteomes" id="UP000010301"/>
    </source>
</evidence>
<dbReference type="Pfam" id="PF17894">
    <property type="entry name" value="Cas9_Topo"/>
    <property type="match status" value="1"/>
</dbReference>
<evidence type="ECO:0000256" key="8">
    <source>
        <dbReference type="ARBA" id="ARBA00023118"/>
    </source>
</evidence>
<dbReference type="SMART" id="SM00507">
    <property type="entry name" value="HNHc"/>
    <property type="match status" value="1"/>
</dbReference>
<dbReference type="HOGENOM" id="CLU_280423_0_0_11"/>
<evidence type="ECO:0000256" key="2">
    <source>
        <dbReference type="ARBA" id="ARBA00022722"/>
    </source>
</evidence>
<keyword evidence="2 12" id="KW-0540">Nuclease</keyword>
<dbReference type="PANTHER" id="PTHR33877">
    <property type="entry name" value="SLL1193 PROTEIN"/>
    <property type="match status" value="1"/>
</dbReference>
<dbReference type="RefSeq" id="WP_006546479.1">
    <property type="nucleotide sequence ID" value="NZ_DS999543.1"/>
</dbReference>
<keyword evidence="16" id="KW-1185">Reference proteome</keyword>
<evidence type="ECO:0000256" key="10">
    <source>
        <dbReference type="ARBA" id="ARBA00023211"/>
    </source>
</evidence>
<dbReference type="GO" id="GO:0003723">
    <property type="term" value="F:RNA binding"/>
    <property type="evidence" value="ECO:0007669"/>
    <property type="project" value="UniProtKB-UniRule"/>
</dbReference>
<dbReference type="InterPro" id="IPR052892">
    <property type="entry name" value="NA-targeting_endonuclease"/>
</dbReference>
<evidence type="ECO:0000256" key="1">
    <source>
        <dbReference type="ARBA" id="ARBA00001946"/>
    </source>
</evidence>
<dbReference type="GO" id="GO:0003677">
    <property type="term" value="F:DNA binding"/>
    <property type="evidence" value="ECO:0007669"/>
    <property type="project" value="UniProtKB-UniRule"/>
</dbReference>
<dbReference type="GO" id="GO:0051607">
    <property type="term" value="P:defense response to virus"/>
    <property type="evidence" value="ECO:0007669"/>
    <property type="project" value="UniProtKB-KW"/>
</dbReference>
<keyword evidence="4 12" id="KW-0255">Endonuclease</keyword>